<comment type="subcellular location">
    <subcellularLocation>
        <location evidence="1">Plastid</location>
        <location evidence="1">Chloroplast thylakoid membrane</location>
    </subcellularLocation>
</comment>
<sequence length="211" mass="24056">MFPTFISFQLRPHTPSSQKNQNHGLQHTHELWPSFGANVSHRVSMSADWMPGQPRPPYLDGSAQDLVRCRRTSRGTRNLRYITAECRWAMLAVKLGKGSRMGCNSRWGTLFHGELCLQHRLSSSSPSPSSSTNLAWRKIPRRSAFDPFGYSKDLKKFEELKVVWQCWRSWDFALQQSAYPGTGPLENLATHLADPWHNNIGDIVIPRSIVP</sequence>
<keyword evidence="1" id="KW-0793">Thylakoid</keyword>
<keyword evidence="3" id="KW-1185">Reference proteome</keyword>
<dbReference type="SUPFAM" id="SSF103511">
    <property type="entry name" value="Chlorophyll a-b binding protein"/>
    <property type="match status" value="1"/>
</dbReference>
<proteinExistence type="inferred from homology"/>
<comment type="function">
    <text evidence="1">The light-harvesting complex (LHC) functions as a light receptor, it captures and delivers excitation energy to photosystems with which it is closely associated.</text>
</comment>
<gene>
    <name evidence="2" type="ORF">V6N12_014799</name>
</gene>
<keyword evidence="1" id="KW-0602">Photosynthesis</keyword>
<dbReference type="InterPro" id="IPR001344">
    <property type="entry name" value="Chloro_AB-bd_pln"/>
</dbReference>
<dbReference type="PANTHER" id="PTHR21649">
    <property type="entry name" value="CHLOROPHYLL A/B BINDING PROTEIN"/>
    <property type="match status" value="1"/>
</dbReference>
<dbReference type="EMBL" id="JBBPBM010000024">
    <property type="protein sequence ID" value="KAK8542196.1"/>
    <property type="molecule type" value="Genomic_DNA"/>
</dbReference>
<organism evidence="2 3">
    <name type="scientific">Hibiscus sabdariffa</name>
    <name type="common">roselle</name>
    <dbReference type="NCBI Taxonomy" id="183260"/>
    <lineage>
        <taxon>Eukaryota</taxon>
        <taxon>Viridiplantae</taxon>
        <taxon>Streptophyta</taxon>
        <taxon>Embryophyta</taxon>
        <taxon>Tracheophyta</taxon>
        <taxon>Spermatophyta</taxon>
        <taxon>Magnoliopsida</taxon>
        <taxon>eudicotyledons</taxon>
        <taxon>Gunneridae</taxon>
        <taxon>Pentapetalae</taxon>
        <taxon>rosids</taxon>
        <taxon>malvids</taxon>
        <taxon>Malvales</taxon>
        <taxon>Malvaceae</taxon>
        <taxon>Malvoideae</taxon>
        <taxon>Hibiscus</taxon>
    </lineage>
</organism>
<dbReference type="Proteomes" id="UP001472677">
    <property type="component" value="Unassembled WGS sequence"/>
</dbReference>
<accession>A0ABR2DM35</accession>
<keyword evidence="1" id="KW-0934">Plastid</keyword>
<evidence type="ECO:0000256" key="1">
    <source>
        <dbReference type="RuleBase" id="RU363080"/>
    </source>
</evidence>
<reference evidence="2 3" key="1">
    <citation type="journal article" date="2024" name="G3 (Bethesda)">
        <title>Genome assembly of Hibiscus sabdariffa L. provides insights into metabolisms of medicinal natural products.</title>
        <authorList>
            <person name="Kim T."/>
        </authorList>
    </citation>
    <scope>NUCLEOTIDE SEQUENCE [LARGE SCALE GENOMIC DNA]</scope>
    <source>
        <strain evidence="2">TK-2024</strain>
        <tissue evidence="2">Old leaves</tissue>
    </source>
</reference>
<comment type="caution">
    <text evidence="2">The sequence shown here is derived from an EMBL/GenBank/DDBJ whole genome shotgun (WGS) entry which is preliminary data.</text>
</comment>
<evidence type="ECO:0000313" key="2">
    <source>
        <dbReference type="EMBL" id="KAK8542196.1"/>
    </source>
</evidence>
<keyword evidence="1" id="KW-0603">Photosystem I</keyword>
<keyword evidence="1" id="KW-0148">Chlorophyll</keyword>
<protein>
    <recommendedName>
        <fullName evidence="1">Chlorophyll a-b binding protein, chloroplastic</fullName>
    </recommendedName>
</protein>
<keyword evidence="1" id="KW-0604">Photosystem II</keyword>
<keyword evidence="1" id="KW-0150">Chloroplast</keyword>
<name>A0ABR2DM35_9ROSI</name>
<keyword evidence="1" id="KW-0157">Chromophore</keyword>
<comment type="similarity">
    <text evidence="1">Belongs to the light-harvesting chlorophyll a/b-binding (LHC) protein family.</text>
</comment>
<dbReference type="Gene3D" id="1.10.3460.10">
    <property type="entry name" value="Chlorophyll a/b binding protein domain"/>
    <property type="match status" value="1"/>
</dbReference>
<evidence type="ECO:0000313" key="3">
    <source>
        <dbReference type="Proteomes" id="UP001472677"/>
    </source>
</evidence>